<dbReference type="GO" id="GO:0015628">
    <property type="term" value="P:protein secretion by the type II secretion system"/>
    <property type="evidence" value="ECO:0007669"/>
    <property type="project" value="InterPro"/>
</dbReference>
<dbReference type="Pfam" id="PF08334">
    <property type="entry name" value="T2SSG"/>
    <property type="match status" value="1"/>
</dbReference>
<feature type="non-terminal residue" evidence="3">
    <location>
        <position position="1"/>
    </location>
</feature>
<organism evidence="3">
    <name type="scientific">marine sediment metagenome</name>
    <dbReference type="NCBI Taxonomy" id="412755"/>
    <lineage>
        <taxon>unclassified sequences</taxon>
        <taxon>metagenomes</taxon>
        <taxon>ecological metagenomes</taxon>
    </lineage>
</organism>
<evidence type="ECO:0000256" key="1">
    <source>
        <dbReference type="SAM" id="MobiDB-lite"/>
    </source>
</evidence>
<dbReference type="InterPro" id="IPR045584">
    <property type="entry name" value="Pilin-like"/>
</dbReference>
<dbReference type="AlphaFoldDB" id="A0A0F9H985"/>
<protein>
    <recommendedName>
        <fullName evidence="2">Type II secretion system protein GspG C-terminal domain-containing protein</fullName>
    </recommendedName>
</protein>
<name>A0A0F9H985_9ZZZZ</name>
<gene>
    <name evidence="3" type="ORF">LCGC14_2092230</name>
</gene>
<dbReference type="NCBIfam" id="TIGR01710">
    <property type="entry name" value="typeII_sec_gspG"/>
    <property type="match status" value="1"/>
</dbReference>
<proteinExistence type="predicted"/>
<dbReference type="Gene3D" id="3.30.700.10">
    <property type="entry name" value="Glycoprotein, Type 4 Pilin"/>
    <property type="match status" value="1"/>
</dbReference>
<sequence>PSTDQGLEALVSQPGGVPEAKNWNSEGYLPKLPKDPWGNNYLYISPGTHGPYDLYSQAADGKDGGEDNAKDILSWEL</sequence>
<feature type="region of interest" description="Disordered" evidence="1">
    <location>
        <begin position="1"/>
        <end position="22"/>
    </location>
</feature>
<dbReference type="SUPFAM" id="SSF54523">
    <property type="entry name" value="Pili subunits"/>
    <property type="match status" value="1"/>
</dbReference>
<accession>A0A0F9H985</accession>
<dbReference type="EMBL" id="LAZR01025508">
    <property type="protein sequence ID" value="KKL71702.1"/>
    <property type="molecule type" value="Genomic_DNA"/>
</dbReference>
<comment type="caution">
    <text evidence="3">The sequence shown here is derived from an EMBL/GenBank/DDBJ whole genome shotgun (WGS) entry which is preliminary data.</text>
</comment>
<feature type="domain" description="Type II secretion system protein GspG C-terminal" evidence="2">
    <location>
        <begin position="1"/>
        <end position="75"/>
    </location>
</feature>
<dbReference type="InterPro" id="IPR013545">
    <property type="entry name" value="T2SS_protein-GspG_C"/>
</dbReference>
<evidence type="ECO:0000259" key="2">
    <source>
        <dbReference type="Pfam" id="PF08334"/>
    </source>
</evidence>
<evidence type="ECO:0000313" key="3">
    <source>
        <dbReference type="EMBL" id="KKL71702.1"/>
    </source>
</evidence>
<dbReference type="InterPro" id="IPR010054">
    <property type="entry name" value="Type2_sec_GspG"/>
</dbReference>
<reference evidence="3" key="1">
    <citation type="journal article" date="2015" name="Nature">
        <title>Complex archaea that bridge the gap between prokaryotes and eukaryotes.</title>
        <authorList>
            <person name="Spang A."/>
            <person name="Saw J.H."/>
            <person name="Jorgensen S.L."/>
            <person name="Zaremba-Niedzwiedzka K."/>
            <person name="Martijn J."/>
            <person name="Lind A.E."/>
            <person name="van Eijk R."/>
            <person name="Schleper C."/>
            <person name="Guy L."/>
            <person name="Ettema T.J."/>
        </authorList>
    </citation>
    <scope>NUCLEOTIDE SEQUENCE</scope>
</reference>
<dbReference type="GO" id="GO:0015627">
    <property type="term" value="C:type II protein secretion system complex"/>
    <property type="evidence" value="ECO:0007669"/>
    <property type="project" value="InterPro"/>
</dbReference>